<dbReference type="CDD" id="cd00093">
    <property type="entry name" value="HTH_XRE"/>
    <property type="match status" value="1"/>
</dbReference>
<dbReference type="SUPFAM" id="SSF47413">
    <property type="entry name" value="lambda repressor-like DNA-binding domains"/>
    <property type="match status" value="1"/>
</dbReference>
<gene>
    <name evidence="3" type="ORF">ERL59_18430</name>
</gene>
<organism evidence="3 4">
    <name type="scientific">Chengkuizengella marina</name>
    <dbReference type="NCBI Taxonomy" id="2507566"/>
    <lineage>
        <taxon>Bacteria</taxon>
        <taxon>Bacillati</taxon>
        <taxon>Bacillota</taxon>
        <taxon>Bacilli</taxon>
        <taxon>Bacillales</taxon>
        <taxon>Paenibacillaceae</taxon>
        <taxon>Chengkuizengella</taxon>
    </lineage>
</organism>
<keyword evidence="1" id="KW-0238">DNA-binding</keyword>
<evidence type="ECO:0000313" key="3">
    <source>
        <dbReference type="EMBL" id="NBI30931.1"/>
    </source>
</evidence>
<sequence length="204" mass="23945">MSIGINVKQIRKSKGFTQVELADRANLSRSYLADVERDRYNPSVETLNSIAKALGVSSSFLLGATKDELECRKLYDEIRINVDKITYGYYPNKKFTDQTINTIHEESTEIRKKYNVEFEYTPDGVMGICEDMFDQKFLQDFVRMVERVRENVEKNESLNIYNEKRDFKKMLEDDTEMSFDGKPLSKVEKEKILRLMEVMLDDKK</sequence>
<reference evidence="3 4" key="1">
    <citation type="submission" date="2019-01" db="EMBL/GenBank/DDBJ databases">
        <title>Chengkuizengella sp. nov., isolated from deep-sea sediment of East Pacific Ocean.</title>
        <authorList>
            <person name="Yang J."/>
            <person name="Lai Q."/>
            <person name="Shao Z."/>
        </authorList>
    </citation>
    <scope>NUCLEOTIDE SEQUENCE [LARGE SCALE GENOMIC DNA]</scope>
    <source>
        <strain evidence="3 4">YPA3-1-1</strain>
    </source>
</reference>
<comment type="caution">
    <text evidence="3">The sequence shown here is derived from an EMBL/GenBank/DDBJ whole genome shotgun (WGS) entry which is preliminary data.</text>
</comment>
<dbReference type="PROSITE" id="PS50943">
    <property type="entry name" value="HTH_CROC1"/>
    <property type="match status" value="1"/>
</dbReference>
<dbReference type="AlphaFoldDB" id="A0A6N9Q8A9"/>
<dbReference type="InterPro" id="IPR010982">
    <property type="entry name" value="Lambda_DNA-bd_dom_sf"/>
</dbReference>
<dbReference type="GO" id="GO:0005829">
    <property type="term" value="C:cytosol"/>
    <property type="evidence" value="ECO:0007669"/>
    <property type="project" value="TreeGrafter"/>
</dbReference>
<dbReference type="Proteomes" id="UP000448943">
    <property type="component" value="Unassembled WGS sequence"/>
</dbReference>
<accession>A0A6N9Q8A9</accession>
<dbReference type="SMART" id="SM00530">
    <property type="entry name" value="HTH_XRE"/>
    <property type="match status" value="1"/>
</dbReference>
<dbReference type="GO" id="GO:0003677">
    <property type="term" value="F:DNA binding"/>
    <property type="evidence" value="ECO:0007669"/>
    <property type="project" value="UniProtKB-KW"/>
</dbReference>
<proteinExistence type="predicted"/>
<evidence type="ECO:0000256" key="1">
    <source>
        <dbReference type="ARBA" id="ARBA00023125"/>
    </source>
</evidence>
<keyword evidence="4" id="KW-1185">Reference proteome</keyword>
<dbReference type="EMBL" id="SIJB01000047">
    <property type="protein sequence ID" value="NBI30931.1"/>
    <property type="molecule type" value="Genomic_DNA"/>
</dbReference>
<dbReference type="GO" id="GO:0003700">
    <property type="term" value="F:DNA-binding transcription factor activity"/>
    <property type="evidence" value="ECO:0007669"/>
    <property type="project" value="TreeGrafter"/>
</dbReference>
<protein>
    <submittedName>
        <fullName evidence="3">XRE family transcriptional regulator</fullName>
    </submittedName>
</protein>
<dbReference type="Gene3D" id="1.10.260.40">
    <property type="entry name" value="lambda repressor-like DNA-binding domains"/>
    <property type="match status" value="1"/>
</dbReference>
<dbReference type="OrthoDB" id="9812960at2"/>
<dbReference type="PANTHER" id="PTHR46797:SF1">
    <property type="entry name" value="METHYLPHOSPHONATE SYNTHASE"/>
    <property type="match status" value="1"/>
</dbReference>
<dbReference type="InterPro" id="IPR050807">
    <property type="entry name" value="TransReg_Diox_bact_type"/>
</dbReference>
<dbReference type="RefSeq" id="WP_160647741.1">
    <property type="nucleotide sequence ID" value="NZ_SIJB01000047.1"/>
</dbReference>
<feature type="domain" description="HTH cro/C1-type" evidence="2">
    <location>
        <begin position="7"/>
        <end position="61"/>
    </location>
</feature>
<dbReference type="PANTHER" id="PTHR46797">
    <property type="entry name" value="HTH-TYPE TRANSCRIPTIONAL REGULATOR"/>
    <property type="match status" value="1"/>
</dbReference>
<evidence type="ECO:0000259" key="2">
    <source>
        <dbReference type="PROSITE" id="PS50943"/>
    </source>
</evidence>
<dbReference type="InterPro" id="IPR001387">
    <property type="entry name" value="Cro/C1-type_HTH"/>
</dbReference>
<evidence type="ECO:0000313" key="4">
    <source>
        <dbReference type="Proteomes" id="UP000448943"/>
    </source>
</evidence>
<name>A0A6N9Q8A9_9BACL</name>
<dbReference type="Pfam" id="PF01381">
    <property type="entry name" value="HTH_3"/>
    <property type="match status" value="1"/>
</dbReference>